<evidence type="ECO:0000256" key="1">
    <source>
        <dbReference type="ARBA" id="ARBA00004141"/>
    </source>
</evidence>
<evidence type="ECO:0000256" key="9">
    <source>
        <dbReference type="ARBA" id="ARBA00022989"/>
    </source>
</evidence>
<feature type="non-terminal residue" evidence="20">
    <location>
        <position position="158"/>
    </location>
</feature>
<comment type="similarity">
    <text evidence="4">Belongs to the membrane-bound acyltransferase family.</text>
</comment>
<keyword evidence="21" id="KW-1185">Reference proteome</keyword>
<feature type="non-terminal residue" evidence="20">
    <location>
        <position position="1"/>
    </location>
</feature>
<evidence type="ECO:0000256" key="13">
    <source>
        <dbReference type="ARBA" id="ARBA00023264"/>
    </source>
</evidence>
<evidence type="ECO:0000256" key="12">
    <source>
        <dbReference type="ARBA" id="ARBA00023209"/>
    </source>
</evidence>
<reference evidence="20 21" key="1">
    <citation type="submission" date="2019-10" db="EMBL/GenBank/DDBJ databases">
        <title>Assembly and Annotation for the nematode Trichostrongylus colubriformis.</title>
        <authorList>
            <person name="Martin J."/>
        </authorList>
    </citation>
    <scope>NUCLEOTIDE SEQUENCE [LARGE SCALE GENOMIC DNA]</scope>
    <source>
        <strain evidence="20">G859</strain>
        <tissue evidence="20">Whole worm</tissue>
    </source>
</reference>
<dbReference type="GO" id="GO:0030258">
    <property type="term" value="P:lipid modification"/>
    <property type="evidence" value="ECO:0007669"/>
    <property type="project" value="TreeGrafter"/>
</dbReference>
<evidence type="ECO:0000256" key="14">
    <source>
        <dbReference type="ARBA" id="ARBA00023315"/>
    </source>
</evidence>
<keyword evidence="9 19" id="KW-1133">Transmembrane helix</keyword>
<keyword evidence="12" id="KW-0594">Phospholipid biosynthesis</keyword>
<keyword evidence="8" id="KW-0256">Endoplasmic reticulum</keyword>
<keyword evidence="5" id="KW-0444">Lipid biosynthesis</keyword>
<evidence type="ECO:0000256" key="10">
    <source>
        <dbReference type="ARBA" id="ARBA00023098"/>
    </source>
</evidence>
<feature type="transmembrane region" description="Helical" evidence="19">
    <location>
        <begin position="128"/>
        <end position="151"/>
    </location>
</feature>
<evidence type="ECO:0000313" key="20">
    <source>
        <dbReference type="EMBL" id="KAK5980139.1"/>
    </source>
</evidence>
<protein>
    <recommendedName>
        <fullName evidence="18">Lysophospholipid acyltransferase 5</fullName>
        <ecNumber evidence="16">2.3.1.23</ecNumber>
        <ecNumber evidence="17">2.3.1.n6</ecNumber>
    </recommendedName>
</protein>
<accession>A0AAN8FNH8</accession>
<evidence type="ECO:0000256" key="4">
    <source>
        <dbReference type="ARBA" id="ARBA00010323"/>
    </source>
</evidence>
<dbReference type="Proteomes" id="UP001331761">
    <property type="component" value="Unassembled WGS sequence"/>
</dbReference>
<dbReference type="EC" id="2.3.1.n6" evidence="17"/>
<dbReference type="EMBL" id="WIXE01007781">
    <property type="protein sequence ID" value="KAK5980139.1"/>
    <property type="molecule type" value="Genomic_DNA"/>
</dbReference>
<evidence type="ECO:0000256" key="15">
    <source>
        <dbReference type="ARBA" id="ARBA00025707"/>
    </source>
</evidence>
<keyword evidence="10" id="KW-0443">Lipid metabolism</keyword>
<organism evidence="20 21">
    <name type="scientific">Trichostrongylus colubriformis</name>
    <name type="common">Black scour worm</name>
    <dbReference type="NCBI Taxonomy" id="6319"/>
    <lineage>
        <taxon>Eukaryota</taxon>
        <taxon>Metazoa</taxon>
        <taxon>Ecdysozoa</taxon>
        <taxon>Nematoda</taxon>
        <taxon>Chromadorea</taxon>
        <taxon>Rhabditida</taxon>
        <taxon>Rhabditina</taxon>
        <taxon>Rhabditomorpha</taxon>
        <taxon>Strongyloidea</taxon>
        <taxon>Trichostrongylidae</taxon>
        <taxon>Trichostrongylus</taxon>
    </lineage>
</organism>
<name>A0AAN8FNH8_TRICO</name>
<evidence type="ECO:0000256" key="3">
    <source>
        <dbReference type="ARBA" id="ARBA00005074"/>
    </source>
</evidence>
<keyword evidence="13" id="KW-1208">Phospholipid metabolism</keyword>
<dbReference type="GO" id="GO:0047184">
    <property type="term" value="F:1-acylglycerophosphocholine O-acyltransferase activity"/>
    <property type="evidence" value="ECO:0007669"/>
    <property type="project" value="UniProtKB-EC"/>
</dbReference>
<evidence type="ECO:0000256" key="2">
    <source>
        <dbReference type="ARBA" id="ARBA00004240"/>
    </source>
</evidence>
<dbReference type="GO" id="GO:0005783">
    <property type="term" value="C:endoplasmic reticulum"/>
    <property type="evidence" value="ECO:0007669"/>
    <property type="project" value="UniProtKB-SubCell"/>
</dbReference>
<evidence type="ECO:0000256" key="7">
    <source>
        <dbReference type="ARBA" id="ARBA00022692"/>
    </source>
</evidence>
<dbReference type="GO" id="GO:0016020">
    <property type="term" value="C:membrane"/>
    <property type="evidence" value="ECO:0007669"/>
    <property type="project" value="UniProtKB-SubCell"/>
</dbReference>
<keyword evidence="11 19" id="KW-0472">Membrane</keyword>
<comment type="pathway">
    <text evidence="3">Lipid metabolism; phospholipid metabolism.</text>
</comment>
<evidence type="ECO:0000256" key="19">
    <source>
        <dbReference type="SAM" id="Phobius"/>
    </source>
</evidence>
<proteinExistence type="inferred from homology"/>
<evidence type="ECO:0000256" key="16">
    <source>
        <dbReference type="ARBA" id="ARBA00026120"/>
    </source>
</evidence>
<dbReference type="PANTHER" id="PTHR13906:SF14">
    <property type="entry name" value="LYSOPHOSPHOLIPID ACYLTRANSFERASE 5"/>
    <property type="match status" value="1"/>
</dbReference>
<dbReference type="EC" id="2.3.1.23" evidence="16"/>
<dbReference type="Pfam" id="PF03062">
    <property type="entry name" value="MBOAT"/>
    <property type="match status" value="1"/>
</dbReference>
<evidence type="ECO:0000256" key="5">
    <source>
        <dbReference type="ARBA" id="ARBA00022516"/>
    </source>
</evidence>
<evidence type="ECO:0000256" key="11">
    <source>
        <dbReference type="ARBA" id="ARBA00023136"/>
    </source>
</evidence>
<keyword evidence="6" id="KW-0808">Transferase</keyword>
<dbReference type="GO" id="GO:0006656">
    <property type="term" value="P:phosphatidylcholine biosynthetic process"/>
    <property type="evidence" value="ECO:0007669"/>
    <property type="project" value="TreeGrafter"/>
</dbReference>
<feature type="transmembrane region" description="Helical" evidence="19">
    <location>
        <begin position="64"/>
        <end position="81"/>
    </location>
</feature>
<keyword evidence="7 19" id="KW-0812">Transmembrane</keyword>
<evidence type="ECO:0000256" key="17">
    <source>
        <dbReference type="ARBA" id="ARBA00038923"/>
    </source>
</evidence>
<dbReference type="InterPro" id="IPR004299">
    <property type="entry name" value="MBOAT_fam"/>
</dbReference>
<dbReference type="PANTHER" id="PTHR13906">
    <property type="entry name" value="PORCUPINE"/>
    <property type="match status" value="1"/>
</dbReference>
<evidence type="ECO:0000256" key="18">
    <source>
        <dbReference type="ARBA" id="ARBA00039721"/>
    </source>
</evidence>
<dbReference type="InterPro" id="IPR049941">
    <property type="entry name" value="LPLAT_7/PORCN-like"/>
</dbReference>
<gene>
    <name evidence="20" type="ORF">GCK32_018942</name>
</gene>
<evidence type="ECO:0000256" key="6">
    <source>
        <dbReference type="ARBA" id="ARBA00022679"/>
    </source>
</evidence>
<dbReference type="AlphaFoldDB" id="A0AAN8FNH8"/>
<dbReference type="GO" id="GO:0071617">
    <property type="term" value="F:lysophospholipid acyltransferase activity"/>
    <property type="evidence" value="ECO:0007669"/>
    <property type="project" value="TreeGrafter"/>
</dbReference>
<sequence length="158" mass="18223">EGAAILNGLGYNGKDSKGEDRWDGVRDIDVWKWEVGYDFTSCVQSFNRGTNTWVKNNIFRRLRWLGNKSLAHIFTLGYLAIWHGYHLGYFLIFGLEFGCIVAQEQLYSLVRRSPELSSLTSRPALRPILWLFGRLTLLYTVGFGFLSFGLVKTRYWIG</sequence>
<keyword evidence="14" id="KW-0012">Acyltransferase</keyword>
<evidence type="ECO:0000313" key="21">
    <source>
        <dbReference type="Proteomes" id="UP001331761"/>
    </source>
</evidence>
<comment type="pathway">
    <text evidence="15">Phospholipid metabolism.</text>
</comment>
<comment type="caution">
    <text evidence="20">The sequence shown here is derived from an EMBL/GenBank/DDBJ whole genome shotgun (WGS) entry which is preliminary data.</text>
</comment>
<comment type="subcellular location">
    <subcellularLocation>
        <location evidence="2">Endoplasmic reticulum</location>
    </subcellularLocation>
    <subcellularLocation>
        <location evidence="1">Membrane</location>
        <topology evidence="1">Multi-pass membrane protein</topology>
    </subcellularLocation>
</comment>
<evidence type="ECO:0000256" key="8">
    <source>
        <dbReference type="ARBA" id="ARBA00022824"/>
    </source>
</evidence>